<evidence type="ECO:0000259" key="1">
    <source>
        <dbReference type="Pfam" id="PF13403"/>
    </source>
</evidence>
<evidence type="ECO:0000313" key="3">
    <source>
        <dbReference type="Proteomes" id="UP001224997"/>
    </source>
</evidence>
<dbReference type="SUPFAM" id="SSF51294">
    <property type="entry name" value="Hedgehog/intein (Hint) domain"/>
    <property type="match status" value="1"/>
</dbReference>
<gene>
    <name evidence="2" type="ORF">Q5Y72_02570</name>
</gene>
<dbReference type="Gene3D" id="2.170.16.10">
    <property type="entry name" value="Hedgehog/Intein (Hint) domain"/>
    <property type="match status" value="1"/>
</dbReference>
<dbReference type="InterPro" id="IPR028992">
    <property type="entry name" value="Hedgehog/Intein_dom"/>
</dbReference>
<reference evidence="2 3" key="1">
    <citation type="submission" date="2023-08" db="EMBL/GenBank/DDBJ databases">
        <authorList>
            <person name="Park J.-S."/>
        </authorList>
    </citation>
    <scope>NUCLEOTIDE SEQUENCE [LARGE SCALE GENOMIC DNA]</scope>
    <source>
        <strain evidence="2 3">2205BS29-5</strain>
    </source>
</reference>
<dbReference type="Pfam" id="PF13403">
    <property type="entry name" value="Hint_2"/>
    <property type="match status" value="1"/>
</dbReference>
<dbReference type="Proteomes" id="UP001224997">
    <property type="component" value="Unassembled WGS sequence"/>
</dbReference>
<evidence type="ECO:0000313" key="2">
    <source>
        <dbReference type="EMBL" id="MDP5305977.1"/>
    </source>
</evidence>
<feature type="domain" description="Hedgehog/Intein (Hint)" evidence="1">
    <location>
        <begin position="178"/>
        <end position="324"/>
    </location>
</feature>
<dbReference type="RefSeq" id="WP_305961853.1">
    <property type="nucleotide sequence ID" value="NZ_JAVAMQ010000002.1"/>
</dbReference>
<keyword evidence="3" id="KW-1185">Reference proteome</keyword>
<dbReference type="EMBL" id="JAVAMQ010000002">
    <property type="protein sequence ID" value="MDP5305977.1"/>
    <property type="molecule type" value="Genomic_DNA"/>
</dbReference>
<organism evidence="2 3">
    <name type="scientific">Paracoccus spongiarum</name>
    <dbReference type="NCBI Taxonomy" id="3064387"/>
    <lineage>
        <taxon>Bacteria</taxon>
        <taxon>Pseudomonadati</taxon>
        <taxon>Pseudomonadota</taxon>
        <taxon>Alphaproteobacteria</taxon>
        <taxon>Rhodobacterales</taxon>
        <taxon>Paracoccaceae</taxon>
        <taxon>Paracoccus</taxon>
    </lineage>
</organism>
<comment type="caution">
    <text evidence="2">The sequence shown here is derived from an EMBL/GenBank/DDBJ whole genome shotgun (WGS) entry which is preliminary data.</text>
</comment>
<name>A0ABT9J843_9RHOB</name>
<protein>
    <submittedName>
        <fullName evidence="2">Hint domain-containing protein</fullName>
    </submittedName>
</protein>
<sequence length="383" mass="41771">MDYKITMLTVSQPIPSASSGTGLFAPWSTVSGKIVFQNPVLSTISITDDDPVLTSRQYSQDPSQQALTHDTTFGHGATAVTLPAGTKMQNFISSVIADSQGNSFVMLFPRTYDAPNSAPILGGKHSVLVFPQPKTNPDTGEVTYPVFDLQASYSLKSIKTIQNAGRDAEPYPPQSPAPCFAQGTMIDTIFGPRAIETLSVGDMIRTRDNGYRWLSWIGATPLDAARLELQPNLRPIRIRAGALANGVPARDLTVSPQHRMLVRSSIAQRMFGEAEILVAAKHLVGLPGIEILRAEAGVTYWHMLFDGHEVVMSDGAWTESLFTGPQAMEAVGPAARREIVALFPQLQDPGFTPDGARRMLNGREGRRLAERHARHQRQLVEEI</sequence>
<dbReference type="InterPro" id="IPR036844">
    <property type="entry name" value="Hint_dom_sf"/>
</dbReference>
<accession>A0ABT9J843</accession>
<proteinExistence type="predicted"/>